<keyword evidence="3" id="KW-1185">Reference proteome</keyword>
<evidence type="ECO:0008006" key="4">
    <source>
        <dbReference type="Google" id="ProtNLM"/>
    </source>
</evidence>
<dbReference type="PANTHER" id="PTHR14918">
    <property type="entry name" value="KICSTOR COMPLEX PROTEIN SZT2"/>
    <property type="match status" value="1"/>
</dbReference>
<proteinExistence type="predicted"/>
<feature type="region of interest" description="Disordered" evidence="1">
    <location>
        <begin position="291"/>
        <end position="319"/>
    </location>
</feature>
<dbReference type="InParanoid" id="A0A1X2HC31"/>
<dbReference type="PANTHER" id="PTHR14918:SF3">
    <property type="entry name" value="KICSTOR COMPLEX PROTEIN SZT2"/>
    <property type="match status" value="1"/>
</dbReference>
<feature type="region of interest" description="Disordered" evidence="1">
    <location>
        <begin position="439"/>
        <end position="475"/>
    </location>
</feature>
<organism evidence="2 3">
    <name type="scientific">Syncephalastrum racemosum</name>
    <name type="common">Filamentous fungus</name>
    <dbReference type="NCBI Taxonomy" id="13706"/>
    <lineage>
        <taxon>Eukaryota</taxon>
        <taxon>Fungi</taxon>
        <taxon>Fungi incertae sedis</taxon>
        <taxon>Mucoromycota</taxon>
        <taxon>Mucoromycotina</taxon>
        <taxon>Mucoromycetes</taxon>
        <taxon>Mucorales</taxon>
        <taxon>Syncephalastraceae</taxon>
        <taxon>Syncephalastrum</taxon>
    </lineage>
</organism>
<dbReference type="SUPFAM" id="SSF53300">
    <property type="entry name" value="vWA-like"/>
    <property type="match status" value="1"/>
</dbReference>
<reference evidence="2 3" key="1">
    <citation type="submission" date="2016-07" db="EMBL/GenBank/DDBJ databases">
        <title>Pervasive Adenine N6-methylation of Active Genes in Fungi.</title>
        <authorList>
            <consortium name="DOE Joint Genome Institute"/>
            <person name="Mondo S.J."/>
            <person name="Dannebaum R.O."/>
            <person name="Kuo R.C."/>
            <person name="Labutti K."/>
            <person name="Haridas S."/>
            <person name="Kuo A."/>
            <person name="Salamov A."/>
            <person name="Ahrendt S.R."/>
            <person name="Lipzen A."/>
            <person name="Sullivan W."/>
            <person name="Andreopoulos W.B."/>
            <person name="Clum A."/>
            <person name="Lindquist E."/>
            <person name="Daum C."/>
            <person name="Ramamoorthy G.K."/>
            <person name="Gryganskyi A."/>
            <person name="Culley D."/>
            <person name="Magnuson J.K."/>
            <person name="James T.Y."/>
            <person name="O'Malley M.A."/>
            <person name="Stajich J.E."/>
            <person name="Spatafora J.W."/>
            <person name="Visel A."/>
            <person name="Grigoriev I.V."/>
        </authorList>
    </citation>
    <scope>NUCLEOTIDE SEQUENCE [LARGE SCALE GENOMIC DNA]</scope>
    <source>
        <strain evidence="2 3">NRRL 2496</strain>
    </source>
</reference>
<dbReference type="GO" id="GO:0005777">
    <property type="term" value="C:peroxisome"/>
    <property type="evidence" value="ECO:0007669"/>
    <property type="project" value="InterPro"/>
</dbReference>
<dbReference type="Proteomes" id="UP000242180">
    <property type="component" value="Unassembled WGS sequence"/>
</dbReference>
<feature type="region of interest" description="Disordered" evidence="1">
    <location>
        <begin position="1"/>
        <end position="32"/>
    </location>
</feature>
<sequence>MSQNESPVTQGQTSQQESTHNGHASPSIPPKPVEAKSAVILLKHARLRTKNEYTQWLLKAMLHPLSKKECDVMNVLYLSKSRKPVWKFDMGTGDPPHPPPPPPLSEADLAHNQTFYLSPKTHITTLTYEYRIVYIVDLSSSLATVGSTSPTVLLSGAFESLRNSLEGIVQPFSIPAFPTEKVSIQPILRLTVMADCSQFASNMNIIPMLAEHPTMRVFTQNVIITPENIHRVIAKLHADFMAFQRDTANYRKLLRRKRSKMGYDLDVGSDALMRDVSVLDATSMPSLNEISADVPQSPRVSEPAMEDRPPTPESYKFDDTSYHSSKREVWGIGKSGASLSRILHAGFFAFKLLPPEGRPALILITDGIMKSNVQDSTFARQFSEEDVTFHVIQVGSAHSFIPGRNFGFLPDTEILRFLARSTGGTFTYSDQCQRLELVEDESPPSSAHPRTRTATSAWSHRRGDSSSTFPEPDEAHVADVVQPLTSDDPDVPPPNMYHRRLLFRECILSRTESRSSKETDQQPQRYNFPWDPESRPPQEMIRWLRYREYPLPAEFSHIIASRSREGFVLQSVIIDDQKHMTTETSDIGSVKKERIQINMALHWQPNVVIEYRIRATWLPAIIGTKPKTEAPWMAGSVFSRAKAPRAEVLVRTDVDFAHSIEQWDSYRRRAQMMGVVTGAALMSEAHTAPAYTKTERLRNCLTDIFEGDESLKTVIAFNSKYLLNLASSGPVAGELAQQRVAFIDKFKDFWNKINAAETRHRTRSWYDHESIDLLLGDVSPYMSPKLTSSYNQDFVANVETEILASLENVQTVLRTWTDFEGEDGTFVRVMNRLGVHGDIKESDARELFSLSLGYPPSFYEVRVRREYDRLVSLRLLFFNMDVQARHRAEAHIKYLMEHADEMKAPFNKLCQRPFSRFLMRDPKHFQEKIMPNDNRIAKQTLNARAWYLPMALWLTSEYIVRDYLRHMTWSWQTDNYEDQYHKDNKMMPVHDLAFQFLCQARLDQGYKLVSPRPDSTHFYQEITLPGSGRDEARCAIQYFIWKDAGSGKITTELWMEPSGSLDQYELVKAWTVEPDRKTISQLVTFDQIHAVGRSKGKGDFKKKGDETSLTNHRDVSVSMMLPQLFDVTSVLRSNAFVVASFECPRFVATYPASLHAQTEDAEVQKEAEAATAVDGAGRYVRRHSLIYVDPTLPLVNPRAAETTEYNMCLRPDPVLNRNKETIIQLSAVAQNYAILHYFVEHSLETIADGEIIMAHHDVGTSFWLELRKAMDANHFSALYAVTDLRKMRCFVKVFDLRSFVIILFPSLDTVAGILGPQANDSPVDDEEPHPMETKDLRLDVAMFECVRQKPLKPIKSVHSKEVSSETLPRLSVDGEDDIVVHQVDWLVHPEGDGLGDVMRPHLLEGFFKSKKAHSQPQVTDRTLRVAQDITRSYARSFFKSFCACLLRGCTVDDEDLGKILKVCDESTMDIDITEFVNVMSIQQGDTYASKSCHSAEVEERFASILQHHFEPVKTKSGQQKNMFYYRPSFVNGSATETTSPVTAPPDIQSERISALVDLVANSQSPLLIRVECQYTKEGTTITIPTESLPTTFKGRTDTGKEFSMEPNITESWSPLDESETRVSLHLVCLSMPRADGDEKDEHFGTNPNIPFPRESLVNSMRSQPSCFSSLSRDQQEALAETEARIRWLLTEETIHGLLKVGRITKPILQYIERQLGRGSVFVDFPTSLTVPYHFVKDLSDSRLRFMEELEKAGSGPGPYVLRRIDDYFYVSQDAYYNFGAEDALTRMSPPKTPQFEQALEIDTSSSRNDLCEGLGISTLEENAVGEDAFEEHVVSARETPEARPLYWLLLVPRERYVQMYIYSKLRLQVDRPEVLKRVKDKLIAIQERTNRLVLLESLQETRHCSKFLEAAPTGVEEEEEESDEEGEMFTVSSNDGSLVFQGKFQPGQYSCPVVLTKTFHLHWRLLPNVALKYLTLDVLRLFIVKNRANMFVIERDNSIVYCKIFERELDDGEAIPAPTPNMLSLSPQPATPETSTKHSPQLEERKTSSSSKTSPETKRELVLEVHGLDLPPWIEQEFIGMIENRLVSQITLSEIQQFFLRNPNSRPTEADVSFILPVERPPSSTQVLHVPELVKDPALLLHFFKQSMLSEGMRLFSGPYVARALKRHHATRFDGDFFDESDLCFYYNCKQRVPGSSSPLELAVGQGMAGIAITLLNTQGEPVKVADMDTTASGMDIDPVRIRRSLEADFKEPDGDAFRLRIDVWTRASADGDVLNHHIYACFRQSLCDYMIEKTVTIDLGAALAGFQRSLPARRRLGKVLRKKFIESVLYILQKAAEWKSPTVHSFDQATQTMPWCMDDVIDFVDAELCNLDTANKLTVAWTPTADGTGTAGWELYKGQTSMRHKFQSNIRIVGISGLTEFVEKLGTVVDQAPGRRTSTTSDRSQLSRRSSTGSKRDDRSRSSSTSHAPSATVKLRNASIASSSVLSKSETDKHSFLIMTMDVNRLAVYTYNWAEKTSFGIFDGIFRVAARQETRNHVLNNILHQKLGLFHHTSPMQHILESHETQLNTPPQYPSCQTYMRTPHIVTSPKQSIKSRVETKGSETAASSHRSSRRNTNSSMSLANSVFELRDMIIYPTVPEKSDASVAPSTDDEYRQLTGRAGEIDHTLVDETTDPDSRKEYDLLRRHGMPFLDALVRRTRMHTLQAKARNVYEKWNKRYGEVEVDTSGEKLTRYEVTAILRTSRLLHYCRTPLLFSKFDTSWPSVENDPVMRDAAIQWFERLMDTILSEYETYLKDVGMRPIDIEDDSNTMPSMFRVAKCIAIPSRSRYLLRVVEGGSIICEVRLTGINFSVTLYTLHHRSYGRRLLGDKGSFEKRQRRFKQFEALSARFKQYIHVRSFVYDFHLRYVQKLLEEQDTVPLPPEFNLITVIRQFGQIHTQPASYARNRFMHGFYEFEINTGRDAFFESLMRNFPKHGLVNVVVTNAAIGATATSSDLSFENGAGPEASEWKHTLLVCPALEQDAEKTGNVLLEYFVLTVRQGACSPMSASKSKAGSSDPANQALLASEGYTMEDVMKSVCNRLDQIVSEVIVHCRLANAWRELYNAADPVSLGERLPSLLSEFDRLELGDVDPRLGQLLKQRLNWQTTLDTLIVLGQRSGTIRDFGDPKNNKRHLLLYNTRYMDYMIHLQLTQNHSLQGWVVSRERRKDKTRVQGAEREQMANLGGMLCHILWLNVKGEHSNNLDTSAPSSSPSL</sequence>
<evidence type="ECO:0000256" key="1">
    <source>
        <dbReference type="SAM" id="MobiDB-lite"/>
    </source>
</evidence>
<dbReference type="OrthoDB" id="43547at2759"/>
<evidence type="ECO:0000313" key="2">
    <source>
        <dbReference type="EMBL" id="ORY96354.1"/>
    </source>
</evidence>
<feature type="region of interest" description="Disordered" evidence="1">
    <location>
        <begin position="512"/>
        <end position="532"/>
    </location>
</feature>
<dbReference type="InterPro" id="IPR033228">
    <property type="entry name" value="SZT2"/>
</dbReference>
<dbReference type="OMA" id="QFLCQAR"/>
<evidence type="ECO:0000313" key="3">
    <source>
        <dbReference type="Proteomes" id="UP000242180"/>
    </source>
</evidence>
<gene>
    <name evidence="2" type="ORF">BCR43DRAFT_524465</name>
</gene>
<name>A0A1X2HC31_SYNRA</name>
<feature type="compositionally biased region" description="Polar residues" evidence="1">
    <location>
        <begin position="2021"/>
        <end position="2039"/>
    </location>
</feature>
<feature type="region of interest" description="Disordered" evidence="1">
    <location>
        <begin position="2588"/>
        <end position="2620"/>
    </location>
</feature>
<feature type="compositionally biased region" description="Low complexity" evidence="1">
    <location>
        <begin position="2603"/>
        <end position="2620"/>
    </location>
</feature>
<accession>A0A1X2HC31</accession>
<protein>
    <recommendedName>
        <fullName evidence="4">VWFA domain-containing protein</fullName>
    </recommendedName>
</protein>
<feature type="compositionally biased region" description="Polar residues" evidence="1">
    <location>
        <begin position="1"/>
        <end position="24"/>
    </location>
</feature>
<comment type="caution">
    <text evidence="2">The sequence shown here is derived from an EMBL/GenBank/DDBJ whole genome shotgun (WGS) entry which is preliminary data.</text>
</comment>
<dbReference type="InterPro" id="IPR036465">
    <property type="entry name" value="vWFA_dom_sf"/>
</dbReference>
<dbReference type="EMBL" id="MCGN01000005">
    <property type="protein sequence ID" value="ORY96354.1"/>
    <property type="molecule type" value="Genomic_DNA"/>
</dbReference>
<dbReference type="STRING" id="13706.A0A1X2HC31"/>
<feature type="region of interest" description="Disordered" evidence="1">
    <location>
        <begin position="2016"/>
        <end position="2058"/>
    </location>
</feature>
<feature type="region of interest" description="Disordered" evidence="1">
    <location>
        <begin position="2433"/>
        <end position="2473"/>
    </location>
</feature>
<feature type="compositionally biased region" description="Basic and acidic residues" evidence="1">
    <location>
        <begin position="305"/>
        <end position="319"/>
    </location>
</feature>